<feature type="transmembrane region" description="Helical" evidence="7">
    <location>
        <begin position="237"/>
        <end position="255"/>
    </location>
</feature>
<keyword evidence="8" id="KW-0732">Signal</keyword>
<evidence type="ECO:0000256" key="4">
    <source>
        <dbReference type="ARBA" id="ARBA00023136"/>
    </source>
</evidence>
<feature type="transmembrane region" description="Helical" evidence="7">
    <location>
        <begin position="151"/>
        <end position="171"/>
    </location>
</feature>
<dbReference type="HOGENOM" id="CLU_003667_0_0_1"/>
<dbReference type="PANTHER" id="PTHR39469">
    <property type="entry name" value="CHROMOSOME 1, WHOLE GENOME SHOTGUN SEQUENCE"/>
    <property type="match status" value="1"/>
</dbReference>
<evidence type="ECO:0000256" key="5">
    <source>
        <dbReference type="SAM" id="Coils"/>
    </source>
</evidence>
<evidence type="ECO:0000313" key="11">
    <source>
        <dbReference type="Proteomes" id="UP000054302"/>
    </source>
</evidence>
<feature type="domain" description="TM7S3/TM198-like" evidence="9">
    <location>
        <begin position="129"/>
        <end position="332"/>
    </location>
</feature>
<dbReference type="VEuPathDB" id="FungiDB:PV10_05862"/>
<keyword evidence="4 7" id="KW-0472">Membrane</keyword>
<feature type="region of interest" description="Disordered" evidence="6">
    <location>
        <begin position="752"/>
        <end position="861"/>
    </location>
</feature>
<dbReference type="PANTHER" id="PTHR39469:SF1">
    <property type="entry name" value="DUF4203 DOMAIN-CONTAINING PROTEIN"/>
    <property type="match status" value="1"/>
</dbReference>
<sequence>MHPYYIVALSFLTAALPGLSAAQDGSALRRRQNVSSDSEFPDLTSNTPAPSTVSSASPTATTTQGNDETSSTQTSASSIAPPSAAQSTASRSLSAGAASSTETREEGPGQDNNTLPLEPRITPALGIAGVLLIALGGVYALVGVKSRWLQIFLSSGFLASIATTALVDYVMKPPVSDAIQGGFFVAIVMTGAVFGAGALVFKEFTEGLGCLLGGFTLSMWLLTLRPGGLIQSQGGKGAFIGIFCFVAWALSFTSYTRPYALIGSTAFSGATAFTLGIDCFTRVGMKEFWFYLWELNDNLFALDVETYPLTRGMRVEIVVIVIGTIIGILSQIKLWKVVRSKEKETEAQEAENARQSEAIGAVLGRHLQRHNDREKLQWERLHGDRLQSQRNTIMWKNAPLDKRYSSVSVLEVSGVGHDSPQARDLEMNALGPSRVPSTYSMKRKHQSTTTIDIIEEVEEDPRTVAETQHHQRALRALERVEETSEDRRSVQRRSQAHNDASGAVCNHTQSKSAQAEDSHNGNVSTLRRKSQQSLKRLSAHLSPPYVADDASDSREQLIESERPYSRASSVAATMDEEDESVLAAGLADQEETTTSGLAIVVTPPASSEGETRESNKGTDTFSSDVLGPESEPATSSSQAGEKATGSDVIQKDGPQSQLSNESQSTSEILTADALSQVPTHLSNVVLSYRTNEWAKHIAEADVPLYEEPETIQASDVEAPTQLANATAPSGSRIDENQPAVDVPPAEPLPSTVTAGGSGVGIAVQPTTSQRSLPRAEARRSVTKAPSRPNSMQSLKLPGHRGSRTSFHPGSTTSLVTTPIDENVPTEFTAPRGFNRRSSTSPYMLPKRHSSAGSLPLTSFGRPHSAHLGNNVRLSGAYDGSQYRTTSQENLQSSSLVQGVRRDSYNSRLPAERNLANEAQKRKSLLADWRLSQQQGASSSNLMSKAMDMSRAQMRADKENQKIQQEYDQTAQQRKQYAIDQVMRRPDMQDLHREAMRRMQASANEKLRSSTR</sequence>
<feature type="region of interest" description="Disordered" evidence="6">
    <location>
        <begin position="884"/>
        <end position="914"/>
    </location>
</feature>
<feature type="region of interest" description="Disordered" evidence="6">
    <location>
        <begin position="462"/>
        <end position="667"/>
    </location>
</feature>
<accession>A0A0D1XT40</accession>
<feature type="coiled-coil region" evidence="5">
    <location>
        <begin position="948"/>
        <end position="979"/>
    </location>
</feature>
<dbReference type="AlphaFoldDB" id="A0A0D1XT40"/>
<feature type="transmembrane region" description="Helical" evidence="7">
    <location>
        <begin position="317"/>
        <end position="335"/>
    </location>
</feature>
<keyword evidence="2 7" id="KW-0812">Transmembrane</keyword>
<feature type="compositionally biased region" description="Low complexity" evidence="6">
    <location>
        <begin position="44"/>
        <end position="100"/>
    </location>
</feature>
<evidence type="ECO:0000256" key="6">
    <source>
        <dbReference type="SAM" id="MobiDB-lite"/>
    </source>
</evidence>
<feature type="compositionally biased region" description="Basic and acidic residues" evidence="6">
    <location>
        <begin position="462"/>
        <end position="489"/>
    </location>
</feature>
<feature type="compositionally biased region" description="Polar residues" evidence="6">
    <location>
        <begin position="653"/>
        <end position="667"/>
    </location>
</feature>
<keyword evidence="5" id="KW-0175">Coiled coil</keyword>
<feature type="compositionally biased region" description="Polar residues" evidence="6">
    <location>
        <begin position="884"/>
        <end position="896"/>
    </location>
</feature>
<keyword evidence="3 7" id="KW-1133">Transmembrane helix</keyword>
<dbReference type="Pfam" id="PF13886">
    <property type="entry name" value="TM7S3_TM198"/>
    <property type="match status" value="1"/>
</dbReference>
<dbReference type="OMA" id="MRRPDMQ"/>
<feature type="compositionally biased region" description="Polar residues" evidence="6">
    <location>
        <begin position="520"/>
        <end position="535"/>
    </location>
</feature>
<dbReference type="InterPro" id="IPR025256">
    <property type="entry name" value="TM7S3/TM198-like_dom"/>
</dbReference>
<evidence type="ECO:0000256" key="3">
    <source>
        <dbReference type="ARBA" id="ARBA00022989"/>
    </source>
</evidence>
<evidence type="ECO:0000256" key="8">
    <source>
        <dbReference type="SAM" id="SignalP"/>
    </source>
</evidence>
<feature type="transmembrane region" description="Helical" evidence="7">
    <location>
        <begin position="208"/>
        <end position="225"/>
    </location>
</feature>
<evidence type="ECO:0000256" key="7">
    <source>
        <dbReference type="SAM" id="Phobius"/>
    </source>
</evidence>
<dbReference type="RefSeq" id="XP_016222885.1">
    <property type="nucleotide sequence ID" value="XM_016370592.1"/>
</dbReference>
<proteinExistence type="predicted"/>
<evidence type="ECO:0000259" key="9">
    <source>
        <dbReference type="Pfam" id="PF13886"/>
    </source>
</evidence>
<feature type="transmembrane region" description="Helical" evidence="7">
    <location>
        <begin position="124"/>
        <end position="144"/>
    </location>
</feature>
<feature type="chain" id="PRO_5002251505" description="TM7S3/TM198-like domain-containing protein" evidence="8">
    <location>
        <begin position="23"/>
        <end position="1011"/>
    </location>
</feature>
<name>A0A0D1XT40_EXOME</name>
<dbReference type="GO" id="GO:0016020">
    <property type="term" value="C:membrane"/>
    <property type="evidence" value="ECO:0007669"/>
    <property type="project" value="UniProtKB-SubCell"/>
</dbReference>
<dbReference type="STRING" id="212818.A0A0D1XT40"/>
<evidence type="ECO:0000313" key="10">
    <source>
        <dbReference type="EMBL" id="KIV91311.1"/>
    </source>
</evidence>
<dbReference type="EMBL" id="KN847523">
    <property type="protein sequence ID" value="KIV91311.1"/>
    <property type="molecule type" value="Genomic_DNA"/>
</dbReference>
<dbReference type="GeneID" id="27323707"/>
<dbReference type="OrthoDB" id="5377273at2759"/>
<dbReference type="Proteomes" id="UP000054302">
    <property type="component" value="Unassembled WGS sequence"/>
</dbReference>
<feature type="compositionally biased region" description="Polar residues" evidence="6">
    <location>
        <begin position="803"/>
        <end position="816"/>
    </location>
</feature>
<feature type="compositionally biased region" description="Basic and acidic residues" evidence="6">
    <location>
        <begin position="551"/>
        <end position="564"/>
    </location>
</feature>
<protein>
    <recommendedName>
        <fullName evidence="9">TM7S3/TM198-like domain-containing protein</fullName>
    </recommendedName>
</protein>
<reference evidence="10 11" key="1">
    <citation type="submission" date="2015-01" db="EMBL/GenBank/DDBJ databases">
        <title>The Genome Sequence of Exophiala mesophila CBS40295.</title>
        <authorList>
            <consortium name="The Broad Institute Genomics Platform"/>
            <person name="Cuomo C."/>
            <person name="de Hoog S."/>
            <person name="Gorbushina A."/>
            <person name="Stielow B."/>
            <person name="Teixiera M."/>
            <person name="Abouelleil A."/>
            <person name="Chapman S.B."/>
            <person name="Priest M."/>
            <person name="Young S.K."/>
            <person name="Wortman J."/>
            <person name="Nusbaum C."/>
            <person name="Birren B."/>
        </authorList>
    </citation>
    <scope>NUCLEOTIDE SEQUENCE [LARGE SCALE GENOMIC DNA]</scope>
    <source>
        <strain evidence="10 11">CBS 40295</strain>
    </source>
</reference>
<comment type="subcellular location">
    <subcellularLocation>
        <location evidence="1">Membrane</location>
        <topology evidence="1">Multi-pass membrane protein</topology>
    </subcellularLocation>
</comment>
<organism evidence="10 11">
    <name type="scientific">Exophiala mesophila</name>
    <name type="common">Black yeast-like fungus</name>
    <dbReference type="NCBI Taxonomy" id="212818"/>
    <lineage>
        <taxon>Eukaryota</taxon>
        <taxon>Fungi</taxon>
        <taxon>Dikarya</taxon>
        <taxon>Ascomycota</taxon>
        <taxon>Pezizomycotina</taxon>
        <taxon>Eurotiomycetes</taxon>
        <taxon>Chaetothyriomycetidae</taxon>
        <taxon>Chaetothyriales</taxon>
        <taxon>Herpotrichiellaceae</taxon>
        <taxon>Exophiala</taxon>
    </lineage>
</organism>
<feature type="signal peptide" evidence="8">
    <location>
        <begin position="1"/>
        <end position="22"/>
    </location>
</feature>
<evidence type="ECO:0000256" key="2">
    <source>
        <dbReference type="ARBA" id="ARBA00022692"/>
    </source>
</evidence>
<feature type="transmembrane region" description="Helical" evidence="7">
    <location>
        <begin position="183"/>
        <end position="201"/>
    </location>
</feature>
<feature type="region of interest" description="Disordered" evidence="6">
    <location>
        <begin position="30"/>
        <end position="117"/>
    </location>
</feature>
<gene>
    <name evidence="10" type="ORF">PV10_05862</name>
</gene>
<evidence type="ECO:0000256" key="1">
    <source>
        <dbReference type="ARBA" id="ARBA00004141"/>
    </source>
</evidence>
<keyword evidence="11" id="KW-1185">Reference proteome</keyword>